<dbReference type="GO" id="GO:0008168">
    <property type="term" value="F:methyltransferase activity"/>
    <property type="evidence" value="ECO:0007669"/>
    <property type="project" value="UniProtKB-KW"/>
</dbReference>
<organism evidence="5 6">
    <name type="scientific">Pelagovum pacificum</name>
    <dbReference type="NCBI Taxonomy" id="2588711"/>
    <lineage>
        <taxon>Bacteria</taxon>
        <taxon>Pseudomonadati</taxon>
        <taxon>Pseudomonadota</taxon>
        <taxon>Alphaproteobacteria</taxon>
        <taxon>Rhodobacterales</taxon>
        <taxon>Paracoccaceae</taxon>
        <taxon>Pelagovum</taxon>
    </lineage>
</organism>
<protein>
    <submittedName>
        <fullName evidence="5">Class I SAM-dependent methyltransferase</fullName>
    </submittedName>
</protein>
<name>A0A5C5GD68_9RHOB</name>
<dbReference type="InterPro" id="IPR041698">
    <property type="entry name" value="Methyltransf_25"/>
</dbReference>
<evidence type="ECO:0000256" key="2">
    <source>
        <dbReference type="ARBA" id="ARBA00022679"/>
    </source>
</evidence>
<evidence type="ECO:0000256" key="1">
    <source>
        <dbReference type="ARBA" id="ARBA00022603"/>
    </source>
</evidence>
<dbReference type="EMBL" id="VFFF01000001">
    <property type="protein sequence ID" value="TNY31931.1"/>
    <property type="molecule type" value="Genomic_DNA"/>
</dbReference>
<comment type="caution">
    <text evidence="5">The sequence shown here is derived from an EMBL/GenBank/DDBJ whole genome shotgun (WGS) entry which is preliminary data.</text>
</comment>
<evidence type="ECO:0000259" key="4">
    <source>
        <dbReference type="Pfam" id="PF13649"/>
    </source>
</evidence>
<keyword evidence="1 5" id="KW-0489">Methyltransferase</keyword>
<sequence length="208" mass="22589">MTETPFEFWETRYSTGSRETSGNPSAVLADLAADRKPGRALELGCGKGDDTVWLAKRGWQVTAVDLSHAALDIVSANAIAAGVGDRVRTERHDLSESFPEGQFDLVLAMFLETPFEDFPRQAVVRRAAQAVTPGGMLLLVTHGSAPPWRNGPKGPQHNFPSLETRVAELAADPADWTEIRVADVGRTMTGPEGEVAEVLDRVIALERR</sequence>
<keyword evidence="2 5" id="KW-0808">Transferase</keyword>
<dbReference type="CDD" id="cd02440">
    <property type="entry name" value="AdoMet_MTases"/>
    <property type="match status" value="1"/>
</dbReference>
<dbReference type="PANTHER" id="PTHR43464:SF19">
    <property type="entry name" value="UBIQUINONE BIOSYNTHESIS O-METHYLTRANSFERASE, MITOCHONDRIAL"/>
    <property type="match status" value="1"/>
</dbReference>
<accession>A0A5C5GD68</accession>
<dbReference type="InterPro" id="IPR029063">
    <property type="entry name" value="SAM-dependent_MTases_sf"/>
</dbReference>
<dbReference type="RefSeq" id="WP_140192612.1">
    <property type="nucleotide sequence ID" value="NZ_CP065915.1"/>
</dbReference>
<dbReference type="PANTHER" id="PTHR43464">
    <property type="entry name" value="METHYLTRANSFERASE"/>
    <property type="match status" value="1"/>
</dbReference>
<evidence type="ECO:0000256" key="3">
    <source>
        <dbReference type="ARBA" id="ARBA00022691"/>
    </source>
</evidence>
<dbReference type="OrthoDB" id="9765084at2"/>
<evidence type="ECO:0000313" key="5">
    <source>
        <dbReference type="EMBL" id="TNY31931.1"/>
    </source>
</evidence>
<evidence type="ECO:0000313" key="6">
    <source>
        <dbReference type="Proteomes" id="UP000314011"/>
    </source>
</evidence>
<proteinExistence type="predicted"/>
<keyword evidence="6" id="KW-1185">Reference proteome</keyword>
<dbReference type="Pfam" id="PF13649">
    <property type="entry name" value="Methyltransf_25"/>
    <property type="match status" value="1"/>
</dbReference>
<dbReference type="Gene3D" id="3.40.50.150">
    <property type="entry name" value="Vaccinia Virus protein VP39"/>
    <property type="match status" value="1"/>
</dbReference>
<dbReference type="SUPFAM" id="SSF53335">
    <property type="entry name" value="S-adenosyl-L-methionine-dependent methyltransferases"/>
    <property type="match status" value="1"/>
</dbReference>
<dbReference type="GO" id="GO:0032259">
    <property type="term" value="P:methylation"/>
    <property type="evidence" value="ECO:0007669"/>
    <property type="project" value="UniProtKB-KW"/>
</dbReference>
<gene>
    <name evidence="5" type="ORF">FHY64_01100</name>
</gene>
<reference evidence="5 6" key="1">
    <citation type="submission" date="2019-06" db="EMBL/GenBank/DDBJ databases">
        <title>Genome of new Rhodobacteraceae sp. SM1903.</title>
        <authorList>
            <person name="Ren X."/>
        </authorList>
    </citation>
    <scope>NUCLEOTIDE SEQUENCE [LARGE SCALE GENOMIC DNA]</scope>
    <source>
        <strain evidence="5 6">SM1903</strain>
    </source>
</reference>
<feature type="domain" description="Methyltransferase" evidence="4">
    <location>
        <begin position="41"/>
        <end position="135"/>
    </location>
</feature>
<dbReference type="Proteomes" id="UP000314011">
    <property type="component" value="Unassembled WGS sequence"/>
</dbReference>
<dbReference type="AlphaFoldDB" id="A0A5C5GD68"/>
<keyword evidence="3" id="KW-0949">S-adenosyl-L-methionine</keyword>